<reference evidence="8 9" key="1">
    <citation type="submission" date="2022-11" db="EMBL/GenBank/DDBJ databases">
        <title>Minimal conservation of predation-associated metabolite biosynthetic gene clusters underscores biosynthetic potential of Myxococcota including descriptions for ten novel species: Archangium lansinium sp. nov., Myxococcus landrumus sp. nov., Nannocystis bai.</title>
        <authorList>
            <person name="Ahearne A."/>
            <person name="Stevens C."/>
            <person name="Dowd S."/>
        </authorList>
    </citation>
    <scope>NUCLEOTIDE SEQUENCE [LARGE SCALE GENOMIC DNA]</scope>
    <source>
        <strain evidence="8 9">RJM3</strain>
    </source>
</reference>
<feature type="transmembrane region" description="Helical" evidence="7">
    <location>
        <begin position="115"/>
        <end position="139"/>
    </location>
</feature>
<dbReference type="PANTHER" id="PTHR33508">
    <property type="entry name" value="UPF0056 MEMBRANE PROTEIN YHCE"/>
    <property type="match status" value="1"/>
</dbReference>
<dbReference type="InterPro" id="IPR002771">
    <property type="entry name" value="Multi_antbiot-R_MarC"/>
</dbReference>
<feature type="transmembrane region" description="Helical" evidence="7">
    <location>
        <begin position="188"/>
        <end position="205"/>
    </location>
</feature>
<feature type="transmembrane region" description="Helical" evidence="7">
    <location>
        <begin position="145"/>
        <end position="167"/>
    </location>
</feature>
<feature type="transmembrane region" description="Helical" evidence="7">
    <location>
        <begin position="6"/>
        <end position="31"/>
    </location>
</feature>
<evidence type="ECO:0000256" key="2">
    <source>
        <dbReference type="ARBA" id="ARBA00009784"/>
    </source>
</evidence>
<gene>
    <name evidence="8" type="ORF">POL67_30185</name>
</gene>
<feature type="transmembrane region" description="Helical" evidence="7">
    <location>
        <begin position="52"/>
        <end position="69"/>
    </location>
</feature>
<dbReference type="RefSeq" id="WP_271923368.1">
    <property type="nucleotide sequence ID" value="NZ_JAQNDO010000001.1"/>
</dbReference>
<sequence>MTELVTFFFVALSAVFFVVDPIGVVPIFLAITSNDAPDKIRQMARRACVTGYFILMTFAIFGGVIFKIFGISLGAFRVAGGLLLMLTALDMLRAKRAGTRTSPEETEESARKEDVALVPLAMPLLAGPGSIASVMVLMSQGNTRSLLFAVPVLLAVTITFVAAYYILRAASLVQRVLGQSGVAILERVMGLILAAIAVQFVADGARDLLRTP</sequence>
<name>A0ABT5EUY4_9BACT</name>
<protein>
    <recommendedName>
        <fullName evidence="7">UPF0056 membrane protein</fullName>
    </recommendedName>
</protein>
<evidence type="ECO:0000256" key="4">
    <source>
        <dbReference type="ARBA" id="ARBA00022692"/>
    </source>
</evidence>
<evidence type="ECO:0000256" key="5">
    <source>
        <dbReference type="ARBA" id="ARBA00022989"/>
    </source>
</evidence>
<evidence type="ECO:0000313" key="8">
    <source>
        <dbReference type="EMBL" id="MDC0745639.1"/>
    </source>
</evidence>
<evidence type="ECO:0000256" key="7">
    <source>
        <dbReference type="RuleBase" id="RU362048"/>
    </source>
</evidence>
<dbReference type="PANTHER" id="PTHR33508:SF1">
    <property type="entry name" value="UPF0056 MEMBRANE PROTEIN YHCE"/>
    <property type="match status" value="1"/>
</dbReference>
<keyword evidence="3" id="KW-1003">Cell membrane</keyword>
<proteinExistence type="inferred from homology"/>
<dbReference type="EMBL" id="JAQNDO010000001">
    <property type="protein sequence ID" value="MDC0745639.1"/>
    <property type="molecule type" value="Genomic_DNA"/>
</dbReference>
<comment type="subcellular location">
    <subcellularLocation>
        <location evidence="1 7">Cell membrane</location>
        <topology evidence="1 7">Multi-pass membrane protein</topology>
    </subcellularLocation>
</comment>
<evidence type="ECO:0000313" key="9">
    <source>
        <dbReference type="Proteomes" id="UP001221411"/>
    </source>
</evidence>
<evidence type="ECO:0000256" key="3">
    <source>
        <dbReference type="ARBA" id="ARBA00022475"/>
    </source>
</evidence>
<evidence type="ECO:0000256" key="6">
    <source>
        <dbReference type="ARBA" id="ARBA00023136"/>
    </source>
</evidence>
<dbReference type="NCBIfam" id="TIGR00427">
    <property type="entry name" value="NAAT family transporter"/>
    <property type="match status" value="1"/>
</dbReference>
<comment type="similarity">
    <text evidence="2 7">Belongs to the UPF0056 (MarC) family.</text>
</comment>
<dbReference type="Pfam" id="PF01914">
    <property type="entry name" value="MarC"/>
    <property type="match status" value="1"/>
</dbReference>
<organism evidence="8 9">
    <name type="scientific">Polyangium mundeleinium</name>
    <dbReference type="NCBI Taxonomy" id="2995306"/>
    <lineage>
        <taxon>Bacteria</taxon>
        <taxon>Pseudomonadati</taxon>
        <taxon>Myxococcota</taxon>
        <taxon>Polyangia</taxon>
        <taxon>Polyangiales</taxon>
        <taxon>Polyangiaceae</taxon>
        <taxon>Polyangium</taxon>
    </lineage>
</organism>
<keyword evidence="9" id="KW-1185">Reference proteome</keyword>
<comment type="caution">
    <text evidence="7">Lacks conserved residue(s) required for the propagation of feature annotation.</text>
</comment>
<dbReference type="Proteomes" id="UP001221411">
    <property type="component" value="Unassembled WGS sequence"/>
</dbReference>
<keyword evidence="4 7" id="KW-0812">Transmembrane</keyword>
<keyword evidence="6 7" id="KW-0472">Membrane</keyword>
<evidence type="ECO:0000256" key="1">
    <source>
        <dbReference type="ARBA" id="ARBA00004651"/>
    </source>
</evidence>
<accession>A0ABT5EUY4</accession>
<comment type="caution">
    <text evidence="8">The sequence shown here is derived from an EMBL/GenBank/DDBJ whole genome shotgun (WGS) entry which is preliminary data.</text>
</comment>
<keyword evidence="5 7" id="KW-1133">Transmembrane helix</keyword>